<proteinExistence type="predicted"/>
<dbReference type="RefSeq" id="WP_213656692.1">
    <property type="nucleotide sequence ID" value="NZ_BOSL01000026.1"/>
</dbReference>
<evidence type="ECO:0000313" key="2">
    <source>
        <dbReference type="Proteomes" id="UP000679992"/>
    </source>
</evidence>
<sequence>MPDELKLTKKIVLELDVVNGEVTFDNPDDMTNFEAIGLLEYTKMMLYRDSQD</sequence>
<organism evidence="1 2">
    <name type="scientific">Paenibacillus vini</name>
    <dbReference type="NCBI Taxonomy" id="1476024"/>
    <lineage>
        <taxon>Bacteria</taxon>
        <taxon>Bacillati</taxon>
        <taxon>Bacillota</taxon>
        <taxon>Bacilli</taxon>
        <taxon>Bacillales</taxon>
        <taxon>Paenibacillaceae</taxon>
        <taxon>Paenibacillus</taxon>
    </lineage>
</organism>
<comment type="caution">
    <text evidence="1">The sequence shown here is derived from an EMBL/GenBank/DDBJ whole genome shotgun (WGS) entry which is preliminary data.</text>
</comment>
<dbReference type="Proteomes" id="UP000679992">
    <property type="component" value="Unassembled WGS sequence"/>
</dbReference>
<accession>A0ABQ4MKJ7</accession>
<gene>
    <name evidence="1" type="ORF">J42TS3_49800</name>
</gene>
<keyword evidence="2" id="KW-1185">Reference proteome</keyword>
<name>A0ABQ4MKJ7_9BACL</name>
<evidence type="ECO:0000313" key="1">
    <source>
        <dbReference type="EMBL" id="GIP55945.1"/>
    </source>
</evidence>
<dbReference type="EMBL" id="BOSL01000026">
    <property type="protein sequence ID" value="GIP55945.1"/>
    <property type="molecule type" value="Genomic_DNA"/>
</dbReference>
<reference evidence="1 2" key="1">
    <citation type="submission" date="2021-03" db="EMBL/GenBank/DDBJ databases">
        <title>Antimicrobial resistance genes in bacteria isolated from Japanese honey, and their potential for conferring macrolide and lincosamide resistance in the American foulbrood pathogen Paenibacillus larvae.</title>
        <authorList>
            <person name="Okamoto M."/>
            <person name="Kumagai M."/>
            <person name="Kanamori H."/>
            <person name="Takamatsu D."/>
        </authorList>
    </citation>
    <scope>NUCLEOTIDE SEQUENCE [LARGE SCALE GENOMIC DNA]</scope>
    <source>
        <strain evidence="1 2">J42TS3</strain>
    </source>
</reference>
<protein>
    <submittedName>
        <fullName evidence="1">Uncharacterized protein</fullName>
    </submittedName>
</protein>